<protein>
    <submittedName>
        <fullName evidence="1">Uncharacterized protein</fullName>
    </submittedName>
</protein>
<comment type="caution">
    <text evidence="1">The sequence shown here is derived from an EMBL/GenBank/DDBJ whole genome shotgun (WGS) entry which is preliminary data.</text>
</comment>
<gene>
    <name evidence="1" type="ORF">B5766_00650</name>
</gene>
<accession>A0A2A6FUZ4</accession>
<proteinExistence type="predicted"/>
<dbReference type="EMBL" id="NAEP01000013">
    <property type="protein sequence ID" value="PDQ36487.1"/>
    <property type="molecule type" value="Genomic_DNA"/>
</dbReference>
<dbReference type="Proteomes" id="UP000219994">
    <property type="component" value="Unassembled WGS sequence"/>
</dbReference>
<name>A0A2A6FUZ4_9MICO</name>
<organism evidence="1 2">
    <name type="scientific">Candidatus Lumbricidiphila eiseniae</name>
    <dbReference type="NCBI Taxonomy" id="1969409"/>
    <lineage>
        <taxon>Bacteria</taxon>
        <taxon>Bacillati</taxon>
        <taxon>Actinomycetota</taxon>
        <taxon>Actinomycetes</taxon>
        <taxon>Micrococcales</taxon>
        <taxon>Microbacteriaceae</taxon>
        <taxon>Candidatus Lumbricidiphila</taxon>
    </lineage>
</organism>
<reference evidence="2" key="1">
    <citation type="submission" date="2017-03" db="EMBL/GenBank/DDBJ databases">
        <authorList>
            <person name="Lund M.B."/>
        </authorList>
    </citation>
    <scope>NUCLEOTIDE SEQUENCE [LARGE SCALE GENOMIC DNA]</scope>
</reference>
<evidence type="ECO:0000313" key="2">
    <source>
        <dbReference type="Proteomes" id="UP000219994"/>
    </source>
</evidence>
<evidence type="ECO:0000313" key="1">
    <source>
        <dbReference type="EMBL" id="PDQ36487.1"/>
    </source>
</evidence>
<sequence length="119" mass="12953">MKTLALRQHSPLPFQSADGTFPIVVALPNDYVSDVVARIRRVGGSANLAVASAKAFELYGFSSTGQPSAVEPIIINQDLSMGMLAIRIKKNPGRSIRLVFRDTDTNIPEPDSKMQFSYA</sequence>
<dbReference type="AlphaFoldDB" id="A0A2A6FUZ4"/>